<evidence type="ECO:0000256" key="7">
    <source>
        <dbReference type="ARBA" id="ARBA00023136"/>
    </source>
</evidence>
<evidence type="ECO:0000256" key="5">
    <source>
        <dbReference type="ARBA" id="ARBA00022692"/>
    </source>
</evidence>
<dbReference type="HOGENOM" id="CLU_052472_0_0_11"/>
<keyword evidence="6 8" id="KW-1133">Transmembrane helix</keyword>
<feature type="transmembrane region" description="Helical" evidence="8">
    <location>
        <begin position="249"/>
        <end position="271"/>
    </location>
</feature>
<feature type="transmembrane region" description="Helical" evidence="8">
    <location>
        <begin position="315"/>
        <end position="335"/>
    </location>
</feature>
<dbReference type="PANTHER" id="PTHR31686:SF1">
    <property type="entry name" value="SULFITE EFFLUX PUMP SSU1"/>
    <property type="match status" value="1"/>
</dbReference>
<dbReference type="Pfam" id="PF03595">
    <property type="entry name" value="SLAC1"/>
    <property type="match status" value="1"/>
</dbReference>
<feature type="transmembrane region" description="Helical" evidence="8">
    <location>
        <begin position="211"/>
        <end position="229"/>
    </location>
</feature>
<keyword evidence="4" id="KW-1003">Cell membrane</keyword>
<evidence type="ECO:0000256" key="4">
    <source>
        <dbReference type="ARBA" id="ARBA00022475"/>
    </source>
</evidence>
<dbReference type="CDD" id="cd09319">
    <property type="entry name" value="TDT_like_1"/>
    <property type="match status" value="1"/>
</dbReference>
<accession>C8XFN3</accession>
<evidence type="ECO:0000256" key="8">
    <source>
        <dbReference type="SAM" id="Phobius"/>
    </source>
</evidence>
<dbReference type="Gene3D" id="1.50.10.150">
    <property type="entry name" value="Voltage-dependent anion channel"/>
    <property type="match status" value="1"/>
</dbReference>
<dbReference type="AlphaFoldDB" id="C8XFN3"/>
<gene>
    <name evidence="9" type="ordered locus">Namu_3702</name>
</gene>
<dbReference type="STRING" id="479431.Namu_3702"/>
<keyword evidence="3" id="KW-0813">Transport</keyword>
<dbReference type="PANTHER" id="PTHR31686">
    <property type="match status" value="1"/>
</dbReference>
<comment type="similarity">
    <text evidence="2">Belongs to the tellurite-resistance/dicarboxylate transporter (TDT) family.</text>
</comment>
<dbReference type="InterPro" id="IPR038665">
    <property type="entry name" value="Voltage-dep_anion_channel_sf"/>
</dbReference>
<evidence type="ECO:0000256" key="6">
    <source>
        <dbReference type="ARBA" id="ARBA00022989"/>
    </source>
</evidence>
<sequence>MPHRVQIAARDLPPGSFAPVMASGIIAIALDLTGHDTVSLIPAGVTGAGYLLLILMTGYRVIVFPAAFATDFRSRSRSVGHFTFVAGTNVVGVLALLRGWPAAAIPLFTVGLLAWLVLGYVVPWSVLLGRRDSAVLPAVDGTWLLWAVSSHSVAIAAADLEVAYVGVRQYLAALAILAWALGVAQYGVVVVVLLLRFAARQMCPADLDPSYWVSMGALAITAVAGAQITEMDSAPMVNATRAVIAGLSVIAWCVATWLIPVLVAVGWWRHIRHRIPLRYEPGLWSLVFPLGMYAVAGIDLGRADHLPLVQTIGAAWSWVATAVWATVLVASTRIVPGGDVTANRRCRR</sequence>
<reference evidence="10" key="1">
    <citation type="submission" date="2009-09" db="EMBL/GenBank/DDBJ databases">
        <title>The complete genome of Nakamurella multipartita DSM 44233.</title>
        <authorList>
            <consortium name="US DOE Joint Genome Institute (JGI-PGF)"/>
            <person name="Lucas S."/>
            <person name="Copeland A."/>
            <person name="Lapidus A."/>
            <person name="Glavina del Rio T."/>
            <person name="Dalin E."/>
            <person name="Tice H."/>
            <person name="Bruce D."/>
            <person name="Goodwin L."/>
            <person name="Pitluck S."/>
            <person name="Kyrpides N."/>
            <person name="Mavromatis K."/>
            <person name="Ivanova N."/>
            <person name="Ovchinnikova G."/>
            <person name="Sims D."/>
            <person name="Meincke L."/>
            <person name="Brettin T."/>
            <person name="Detter J.C."/>
            <person name="Han C."/>
            <person name="Larimer F."/>
            <person name="Land M."/>
            <person name="Hauser L."/>
            <person name="Markowitz V."/>
            <person name="Cheng J.-F."/>
            <person name="Hugenholtz P."/>
            <person name="Woyke T."/>
            <person name="Wu D."/>
            <person name="Klenk H.-P."/>
            <person name="Eisen J.A."/>
        </authorList>
    </citation>
    <scope>NUCLEOTIDE SEQUENCE [LARGE SCALE GENOMIC DNA]</scope>
    <source>
        <strain evidence="10">ATCC 700099 / DSM 44233 / CIP 104796 / JCM 9543 / NBRC 105858 / Y-104</strain>
    </source>
</reference>
<feature type="transmembrane region" description="Helical" evidence="8">
    <location>
        <begin position="134"/>
        <end position="158"/>
    </location>
</feature>
<organism evidence="9 10">
    <name type="scientific">Nakamurella multipartita (strain ATCC 700099 / DSM 44233 / CIP 104796 / JCM 9543 / NBRC 105858 / Y-104)</name>
    <name type="common">Microsphaera multipartita</name>
    <dbReference type="NCBI Taxonomy" id="479431"/>
    <lineage>
        <taxon>Bacteria</taxon>
        <taxon>Bacillati</taxon>
        <taxon>Actinomycetota</taxon>
        <taxon>Actinomycetes</taxon>
        <taxon>Nakamurellales</taxon>
        <taxon>Nakamurellaceae</taxon>
        <taxon>Nakamurella</taxon>
    </lineage>
</organism>
<dbReference type="Proteomes" id="UP000002218">
    <property type="component" value="Chromosome"/>
</dbReference>
<dbReference type="GO" id="GO:0005886">
    <property type="term" value="C:plasma membrane"/>
    <property type="evidence" value="ECO:0007669"/>
    <property type="project" value="UniProtKB-SubCell"/>
</dbReference>
<keyword evidence="7 8" id="KW-0472">Membrane</keyword>
<feature type="transmembrane region" description="Helical" evidence="8">
    <location>
        <begin position="170"/>
        <end position="199"/>
    </location>
</feature>
<protein>
    <submittedName>
        <fullName evidence="9">C4-dicarboxylate transporter/malic acid transport protein</fullName>
    </submittedName>
</protein>
<proteinExistence type="inferred from homology"/>
<dbReference type="KEGG" id="nml:Namu_3702"/>
<feature type="transmembrane region" description="Helical" evidence="8">
    <location>
        <begin position="283"/>
        <end position="303"/>
    </location>
</feature>
<dbReference type="EMBL" id="CP001737">
    <property type="protein sequence ID" value="ACV80010.1"/>
    <property type="molecule type" value="Genomic_DNA"/>
</dbReference>
<evidence type="ECO:0000256" key="2">
    <source>
        <dbReference type="ARBA" id="ARBA00008566"/>
    </source>
</evidence>
<keyword evidence="10" id="KW-1185">Reference proteome</keyword>
<feature type="transmembrane region" description="Helical" evidence="8">
    <location>
        <begin position="79"/>
        <end position="97"/>
    </location>
</feature>
<reference evidence="9 10" key="2">
    <citation type="journal article" date="2010" name="Stand. Genomic Sci.">
        <title>Complete genome sequence of Nakamurella multipartita type strain (Y-104).</title>
        <authorList>
            <person name="Tice H."/>
            <person name="Mayilraj S."/>
            <person name="Sims D."/>
            <person name="Lapidus A."/>
            <person name="Nolan M."/>
            <person name="Lucas S."/>
            <person name="Glavina Del Rio T."/>
            <person name="Copeland A."/>
            <person name="Cheng J.F."/>
            <person name="Meincke L."/>
            <person name="Bruce D."/>
            <person name="Goodwin L."/>
            <person name="Pitluck S."/>
            <person name="Ivanova N."/>
            <person name="Mavromatis K."/>
            <person name="Ovchinnikova G."/>
            <person name="Pati A."/>
            <person name="Chen A."/>
            <person name="Palaniappan K."/>
            <person name="Land M."/>
            <person name="Hauser L."/>
            <person name="Chang Y.J."/>
            <person name="Jeffries C.D."/>
            <person name="Detter J.C."/>
            <person name="Brettin T."/>
            <person name="Rohde M."/>
            <person name="Goker M."/>
            <person name="Bristow J."/>
            <person name="Eisen J.A."/>
            <person name="Markowitz V."/>
            <person name="Hugenholtz P."/>
            <person name="Kyrpides N.C."/>
            <person name="Klenk H.P."/>
            <person name="Chen F."/>
        </authorList>
    </citation>
    <scope>NUCLEOTIDE SEQUENCE [LARGE SCALE GENOMIC DNA]</scope>
    <source>
        <strain evidence="10">ATCC 700099 / DSM 44233 / CIP 104796 / JCM 9543 / NBRC 105858 / Y-104</strain>
    </source>
</reference>
<evidence type="ECO:0000256" key="3">
    <source>
        <dbReference type="ARBA" id="ARBA00022448"/>
    </source>
</evidence>
<comment type="subcellular location">
    <subcellularLocation>
        <location evidence="1">Cell membrane</location>
        <topology evidence="1">Multi-pass membrane protein</topology>
    </subcellularLocation>
</comment>
<dbReference type="eggNOG" id="COG1275">
    <property type="taxonomic scope" value="Bacteria"/>
</dbReference>
<keyword evidence="5 8" id="KW-0812">Transmembrane</keyword>
<dbReference type="InterPro" id="IPR051629">
    <property type="entry name" value="Sulfite_efflux_TDT"/>
</dbReference>
<dbReference type="OrthoDB" id="958273at2"/>
<feature type="transmembrane region" description="Helical" evidence="8">
    <location>
        <begin position="103"/>
        <end position="122"/>
    </location>
</feature>
<feature type="transmembrane region" description="Helical" evidence="8">
    <location>
        <begin position="12"/>
        <end position="30"/>
    </location>
</feature>
<dbReference type="RefSeq" id="WP_015748846.1">
    <property type="nucleotide sequence ID" value="NC_013235.1"/>
</dbReference>
<evidence type="ECO:0000313" key="10">
    <source>
        <dbReference type="Proteomes" id="UP000002218"/>
    </source>
</evidence>
<dbReference type="InParanoid" id="C8XFN3"/>
<dbReference type="GO" id="GO:0000319">
    <property type="term" value="F:sulfite transmembrane transporter activity"/>
    <property type="evidence" value="ECO:0007669"/>
    <property type="project" value="TreeGrafter"/>
</dbReference>
<evidence type="ECO:0000313" key="9">
    <source>
        <dbReference type="EMBL" id="ACV80010.1"/>
    </source>
</evidence>
<name>C8XFN3_NAKMY</name>
<feature type="transmembrane region" description="Helical" evidence="8">
    <location>
        <begin position="50"/>
        <end position="72"/>
    </location>
</feature>
<dbReference type="InterPro" id="IPR004695">
    <property type="entry name" value="SLAC1/Mae1/Ssu1/TehA"/>
</dbReference>
<evidence type="ECO:0000256" key="1">
    <source>
        <dbReference type="ARBA" id="ARBA00004651"/>
    </source>
</evidence>